<accession>A0A1Q8SPR6</accession>
<evidence type="ECO:0000313" key="8">
    <source>
        <dbReference type="Proteomes" id="UP000186878"/>
    </source>
</evidence>
<feature type="transmembrane region" description="Helical" evidence="6">
    <location>
        <begin position="85"/>
        <end position="103"/>
    </location>
</feature>
<sequence>MALIIGMSVLLGCQFLGEVISRALSLPVPGPVLGMLILLIGLTIRGSVPQSLRTMGEGLLKYLTLLFVPAGVGLIQHFGLISREIWILAITLIVSTSLTILVTSQTLQRVARKEFQPKERDT</sequence>
<evidence type="ECO:0000256" key="1">
    <source>
        <dbReference type="ARBA" id="ARBA00004651"/>
    </source>
</evidence>
<dbReference type="Proteomes" id="UP000186878">
    <property type="component" value="Unassembled WGS sequence"/>
</dbReference>
<feature type="transmembrane region" description="Helical" evidence="6">
    <location>
        <begin position="27"/>
        <end position="48"/>
    </location>
</feature>
<dbReference type="GO" id="GO:0005886">
    <property type="term" value="C:plasma membrane"/>
    <property type="evidence" value="ECO:0007669"/>
    <property type="project" value="UniProtKB-SubCell"/>
</dbReference>
<comment type="caution">
    <text evidence="7">The sequence shown here is derived from an EMBL/GenBank/DDBJ whole genome shotgun (WGS) entry which is preliminary data.</text>
</comment>
<evidence type="ECO:0000256" key="6">
    <source>
        <dbReference type="SAM" id="Phobius"/>
    </source>
</evidence>
<protein>
    <submittedName>
        <fullName evidence="7">Murein hydrolase regulator LrgA</fullName>
    </submittedName>
</protein>
<evidence type="ECO:0000256" key="4">
    <source>
        <dbReference type="ARBA" id="ARBA00022989"/>
    </source>
</evidence>
<keyword evidence="3 6" id="KW-0812">Transmembrane</keyword>
<evidence type="ECO:0000256" key="3">
    <source>
        <dbReference type="ARBA" id="ARBA00022692"/>
    </source>
</evidence>
<dbReference type="OrthoDB" id="385012at2"/>
<evidence type="ECO:0000313" key="7">
    <source>
        <dbReference type="EMBL" id="OLO03418.1"/>
    </source>
</evidence>
<evidence type="ECO:0000256" key="2">
    <source>
        <dbReference type="ARBA" id="ARBA00022475"/>
    </source>
</evidence>
<dbReference type="GO" id="GO:0016787">
    <property type="term" value="F:hydrolase activity"/>
    <property type="evidence" value="ECO:0007669"/>
    <property type="project" value="UniProtKB-KW"/>
</dbReference>
<keyword evidence="4 6" id="KW-1133">Transmembrane helix</keyword>
<reference evidence="7 8" key="1">
    <citation type="submission" date="2016-12" db="EMBL/GenBank/DDBJ databases">
        <title>Draft genome sequences of strains Salinicola socius SMB35, Salinicola sp. MH3R3-1 and Chromohalobacter sp. SMB17 from the Verkhnekamsk potash mining region of Russia.</title>
        <authorList>
            <person name="Mavrodi D.V."/>
            <person name="Olsson B.E."/>
            <person name="Korsakova E.S."/>
            <person name="Pyankova A."/>
            <person name="Mavrodi O.V."/>
            <person name="Plotnikova E.G."/>
        </authorList>
    </citation>
    <scope>NUCLEOTIDE SEQUENCE [LARGE SCALE GENOMIC DNA]</scope>
    <source>
        <strain evidence="7 8">SMB35</strain>
    </source>
</reference>
<dbReference type="PANTHER" id="PTHR33931:SF2">
    <property type="entry name" value="HOLIN-LIKE PROTEIN CIDA"/>
    <property type="match status" value="1"/>
</dbReference>
<dbReference type="RefSeq" id="WP_075571019.1">
    <property type="nucleotide sequence ID" value="NZ_MSDO01000022.1"/>
</dbReference>
<dbReference type="AlphaFoldDB" id="A0A1Q8SPR6"/>
<keyword evidence="8" id="KW-1185">Reference proteome</keyword>
<keyword evidence="7" id="KW-0378">Hydrolase</keyword>
<dbReference type="STRING" id="404433.BTW07_15215"/>
<dbReference type="InterPro" id="IPR005538">
    <property type="entry name" value="LrgA/CidA"/>
</dbReference>
<dbReference type="Pfam" id="PF03788">
    <property type="entry name" value="LrgA"/>
    <property type="match status" value="1"/>
</dbReference>
<organism evidence="7 8">
    <name type="scientific">Salinicola socius</name>
    <dbReference type="NCBI Taxonomy" id="404433"/>
    <lineage>
        <taxon>Bacteria</taxon>
        <taxon>Pseudomonadati</taxon>
        <taxon>Pseudomonadota</taxon>
        <taxon>Gammaproteobacteria</taxon>
        <taxon>Oceanospirillales</taxon>
        <taxon>Halomonadaceae</taxon>
        <taxon>Salinicola</taxon>
    </lineage>
</organism>
<comment type="subcellular location">
    <subcellularLocation>
        <location evidence="1">Cell membrane</location>
        <topology evidence="1">Multi-pass membrane protein</topology>
    </subcellularLocation>
</comment>
<name>A0A1Q8SPR6_9GAMM</name>
<evidence type="ECO:0000256" key="5">
    <source>
        <dbReference type="ARBA" id="ARBA00023136"/>
    </source>
</evidence>
<feature type="transmembrane region" description="Helical" evidence="6">
    <location>
        <begin position="60"/>
        <end position="79"/>
    </location>
</feature>
<dbReference type="EMBL" id="MSDO01000022">
    <property type="protein sequence ID" value="OLO03418.1"/>
    <property type="molecule type" value="Genomic_DNA"/>
</dbReference>
<keyword evidence="5 6" id="KW-0472">Membrane</keyword>
<dbReference type="PANTHER" id="PTHR33931">
    <property type="entry name" value="HOLIN-LIKE PROTEIN CIDA-RELATED"/>
    <property type="match status" value="1"/>
</dbReference>
<proteinExistence type="predicted"/>
<gene>
    <name evidence="7" type="ORF">BTW07_15215</name>
</gene>
<keyword evidence="2" id="KW-1003">Cell membrane</keyword>